<accession>A0ABY1QHD2</accession>
<dbReference type="InterPro" id="IPR011990">
    <property type="entry name" value="TPR-like_helical_dom_sf"/>
</dbReference>
<feature type="compositionally biased region" description="Polar residues" evidence="1">
    <location>
        <begin position="279"/>
        <end position="291"/>
    </location>
</feature>
<reference evidence="2 3" key="1">
    <citation type="submission" date="2017-05" db="EMBL/GenBank/DDBJ databases">
        <authorList>
            <person name="Varghese N."/>
            <person name="Submissions S."/>
        </authorList>
    </citation>
    <scope>NUCLEOTIDE SEQUENCE [LARGE SCALE GENOMIC DNA]</scope>
    <source>
        <strain evidence="2 3">DSM 25457</strain>
    </source>
</reference>
<feature type="region of interest" description="Disordered" evidence="1">
    <location>
        <begin position="278"/>
        <end position="298"/>
    </location>
</feature>
<dbReference type="Gene3D" id="1.25.40.10">
    <property type="entry name" value="Tetratricopeptide repeat domain"/>
    <property type="match status" value="1"/>
</dbReference>
<evidence type="ECO:0000256" key="1">
    <source>
        <dbReference type="SAM" id="MobiDB-lite"/>
    </source>
</evidence>
<keyword evidence="3" id="KW-1185">Reference proteome</keyword>
<protein>
    <submittedName>
        <fullName evidence="2">Tetratricopeptide repeat-containing protein</fullName>
    </submittedName>
</protein>
<evidence type="ECO:0000313" key="3">
    <source>
        <dbReference type="Proteomes" id="UP001158067"/>
    </source>
</evidence>
<dbReference type="Proteomes" id="UP001158067">
    <property type="component" value="Unassembled WGS sequence"/>
</dbReference>
<comment type="caution">
    <text evidence="2">The sequence shown here is derived from an EMBL/GenBank/DDBJ whole genome shotgun (WGS) entry which is preliminary data.</text>
</comment>
<feature type="region of interest" description="Disordered" evidence="1">
    <location>
        <begin position="1"/>
        <end position="38"/>
    </location>
</feature>
<feature type="compositionally biased region" description="Polar residues" evidence="1">
    <location>
        <begin position="10"/>
        <end position="26"/>
    </location>
</feature>
<dbReference type="Pfam" id="PF13181">
    <property type="entry name" value="TPR_8"/>
    <property type="match status" value="1"/>
</dbReference>
<dbReference type="EMBL" id="FXUG01000013">
    <property type="protein sequence ID" value="SMP70750.1"/>
    <property type="molecule type" value="Genomic_DNA"/>
</dbReference>
<gene>
    <name evidence="2" type="ORF">SAMN06265222_113117</name>
</gene>
<sequence>MEFIPPPQGSAPSEQSPGHSNPPTNTDDTKPADKSQAALNSLATAQPEAWQRYKNGQLAEVVKLCSKSDSADSLQLLGLALHDLGRPLEAADVFEKASLLCPVQDEVRIALASCYAQLRRIDLARELYLQLALSRRLSPTLMLQVAAGLEAIDAPQLAMQVCEWITEQDEHVAQAYYDMGYYSARSGQPLYMTEALTCRALQLDPANVHYRIGLVSLLIQLDREDEAAQAMQPLSVLDIRRVTCVSCLTRIATVLARKDMSQLAEACVTRADLLRQSKEATSNNSTGSPTPIDTEGER</sequence>
<name>A0ABY1QHD2_9BACT</name>
<organism evidence="2 3">
    <name type="scientific">Neorhodopirellula lusitana</name>
    <dbReference type="NCBI Taxonomy" id="445327"/>
    <lineage>
        <taxon>Bacteria</taxon>
        <taxon>Pseudomonadati</taxon>
        <taxon>Planctomycetota</taxon>
        <taxon>Planctomycetia</taxon>
        <taxon>Pirellulales</taxon>
        <taxon>Pirellulaceae</taxon>
        <taxon>Neorhodopirellula</taxon>
    </lineage>
</organism>
<dbReference type="RefSeq" id="WP_283434370.1">
    <property type="nucleotide sequence ID" value="NZ_FXUG01000013.1"/>
</dbReference>
<proteinExistence type="predicted"/>
<dbReference type="InterPro" id="IPR019734">
    <property type="entry name" value="TPR_rpt"/>
</dbReference>
<dbReference type="SUPFAM" id="SSF48452">
    <property type="entry name" value="TPR-like"/>
    <property type="match status" value="1"/>
</dbReference>
<evidence type="ECO:0000313" key="2">
    <source>
        <dbReference type="EMBL" id="SMP70750.1"/>
    </source>
</evidence>